<evidence type="ECO:0008006" key="3">
    <source>
        <dbReference type="Google" id="ProtNLM"/>
    </source>
</evidence>
<sequence>MKDHITCVFELEILPGKLQGFKDIASKTVAATQTDPGTLLYEYSLSDDGTVAHIVERYHAAAVVPHVDITFAPFAQPFVEHVRFARLTVYGEPDAEIRKRLDAFGAVYMKPFAGFDRFD</sequence>
<evidence type="ECO:0000313" key="1">
    <source>
        <dbReference type="EMBL" id="PPU96493.1"/>
    </source>
</evidence>
<proteinExistence type="predicted"/>
<name>A0A2S7ETQ7_9XANT</name>
<dbReference type="InterPro" id="IPR011008">
    <property type="entry name" value="Dimeric_a/b-barrel"/>
</dbReference>
<dbReference type="Proteomes" id="UP000239939">
    <property type="component" value="Unassembled WGS sequence"/>
</dbReference>
<dbReference type="EMBL" id="MDEJ01000028">
    <property type="protein sequence ID" value="PPU96493.1"/>
    <property type="molecule type" value="Genomic_DNA"/>
</dbReference>
<dbReference type="RefSeq" id="WP_128416531.1">
    <property type="nucleotide sequence ID" value="NZ_MDEJ01000028.1"/>
</dbReference>
<comment type="caution">
    <text evidence="1">The sequence shown here is derived from an EMBL/GenBank/DDBJ whole genome shotgun (WGS) entry which is preliminary data.</text>
</comment>
<organism evidence="1 2">
    <name type="scientific">Xanthomonas populi</name>
    <dbReference type="NCBI Taxonomy" id="53414"/>
    <lineage>
        <taxon>Bacteria</taxon>
        <taxon>Pseudomonadati</taxon>
        <taxon>Pseudomonadota</taxon>
        <taxon>Gammaproteobacteria</taxon>
        <taxon>Lysobacterales</taxon>
        <taxon>Lysobacteraceae</taxon>
        <taxon>Xanthomonas</taxon>
    </lineage>
</organism>
<reference evidence="2" key="1">
    <citation type="submission" date="2016-08" db="EMBL/GenBank/DDBJ databases">
        <authorList>
            <person name="Merda D."/>
            <person name="Briand M."/>
            <person name="Taghouti G."/>
            <person name="Carrere S."/>
            <person name="Gouzy J."/>
            <person name="Portier P."/>
            <person name="Jacques M.-A."/>
            <person name="Fischer-Le Saux M."/>
        </authorList>
    </citation>
    <scope>NUCLEOTIDE SEQUENCE [LARGE SCALE GENOMIC DNA]</scope>
    <source>
        <strain evidence="2">CFBP1817</strain>
    </source>
</reference>
<dbReference type="OrthoDB" id="2082794at2"/>
<keyword evidence="2" id="KW-1185">Reference proteome</keyword>
<evidence type="ECO:0000313" key="2">
    <source>
        <dbReference type="Proteomes" id="UP000239939"/>
    </source>
</evidence>
<accession>A0A2S7ETQ7</accession>
<gene>
    <name evidence="1" type="ORF">XpopCFBP1817_06690</name>
</gene>
<dbReference type="Gene3D" id="3.30.70.100">
    <property type="match status" value="1"/>
</dbReference>
<dbReference type="AlphaFoldDB" id="A0A2S7ETQ7"/>
<protein>
    <recommendedName>
        <fullName evidence="3">ABM domain-containing protein</fullName>
    </recommendedName>
</protein>
<dbReference type="SUPFAM" id="SSF54909">
    <property type="entry name" value="Dimeric alpha+beta barrel"/>
    <property type="match status" value="1"/>
</dbReference>